<keyword evidence="3" id="KW-1185">Reference proteome</keyword>
<evidence type="ECO:0000313" key="3">
    <source>
        <dbReference type="Proteomes" id="UP000887540"/>
    </source>
</evidence>
<evidence type="ECO:0000259" key="2">
    <source>
        <dbReference type="Pfam" id="PF13889"/>
    </source>
</evidence>
<name>A0A914C5H1_9BILA</name>
<feature type="compositionally biased region" description="Low complexity" evidence="1">
    <location>
        <begin position="324"/>
        <end position="338"/>
    </location>
</feature>
<dbReference type="InterPro" id="IPR051506">
    <property type="entry name" value="ATOS_Transcription_Regulators"/>
</dbReference>
<dbReference type="Pfam" id="PF13889">
    <property type="entry name" value="Chromosome_seg"/>
    <property type="match status" value="1"/>
</dbReference>
<organism evidence="3 4">
    <name type="scientific">Acrobeloides nanus</name>
    <dbReference type="NCBI Taxonomy" id="290746"/>
    <lineage>
        <taxon>Eukaryota</taxon>
        <taxon>Metazoa</taxon>
        <taxon>Ecdysozoa</taxon>
        <taxon>Nematoda</taxon>
        <taxon>Chromadorea</taxon>
        <taxon>Rhabditida</taxon>
        <taxon>Tylenchina</taxon>
        <taxon>Cephalobomorpha</taxon>
        <taxon>Cephaloboidea</taxon>
        <taxon>Cephalobidae</taxon>
        <taxon>Acrobeloides</taxon>
    </lineage>
</organism>
<feature type="compositionally biased region" description="Low complexity" evidence="1">
    <location>
        <begin position="245"/>
        <end position="277"/>
    </location>
</feature>
<evidence type="ECO:0000313" key="4">
    <source>
        <dbReference type="WBParaSite" id="ACRNAN_Path_338.g1303.t1"/>
    </source>
</evidence>
<dbReference type="Proteomes" id="UP000887540">
    <property type="component" value="Unplaced"/>
</dbReference>
<accession>A0A914C5H1</accession>
<feature type="compositionally biased region" description="Basic and acidic residues" evidence="1">
    <location>
        <begin position="343"/>
        <end position="352"/>
    </location>
</feature>
<feature type="compositionally biased region" description="Low complexity" evidence="1">
    <location>
        <begin position="374"/>
        <end position="386"/>
    </location>
</feature>
<feature type="compositionally biased region" description="Polar residues" evidence="1">
    <location>
        <begin position="289"/>
        <end position="299"/>
    </location>
</feature>
<dbReference type="WBParaSite" id="ACRNAN_Path_338.g1303.t1">
    <property type="protein sequence ID" value="ACRNAN_Path_338.g1303.t1"/>
    <property type="gene ID" value="ACRNAN_Path_338.g1303"/>
</dbReference>
<feature type="domain" description="Atos-like C-terminal" evidence="2">
    <location>
        <begin position="530"/>
        <end position="604"/>
    </location>
</feature>
<protein>
    <submittedName>
        <fullName evidence="4">Atos-like C-terminal domain-containing protein</fullName>
    </submittedName>
</protein>
<proteinExistence type="predicted"/>
<reference evidence="4" key="1">
    <citation type="submission" date="2022-11" db="UniProtKB">
        <authorList>
            <consortium name="WormBaseParasite"/>
        </authorList>
    </citation>
    <scope>IDENTIFICATION</scope>
</reference>
<dbReference type="PANTHER" id="PTHR13199:SF11">
    <property type="entry name" value="PROTEIN ATOSSA"/>
    <property type="match status" value="1"/>
</dbReference>
<dbReference type="PANTHER" id="PTHR13199">
    <property type="entry name" value="GH03947P"/>
    <property type="match status" value="1"/>
</dbReference>
<dbReference type="InterPro" id="IPR033473">
    <property type="entry name" value="Atos-like_C"/>
</dbReference>
<feature type="region of interest" description="Disordered" evidence="1">
    <location>
        <begin position="324"/>
        <end position="421"/>
    </location>
</feature>
<sequence length="606" mass="67378">MKYEDFYMKMDLPGEIIKSVIDSRSALGDLPIPTAPVDGLTAAASSSPPETLKKPPPKCEVPEMTIQQAEHILSFGLPIAIHIVLVHEDCKMSDPCECSCAKQVEVWTVRRQKVVNEGDCRPILPLFLKQAIRSQLHFSPVNSWVMHNNNQFPPGIRCSYRLSTSSHFHVDSSDGSIHLEKHRFPYCKLDSDEFLTIEVKWIRKNGFPEMQNTCPSVRVEESVEWILGSPTSSSPVGCSTPQEFPSLCPSPLSTSPRNSTTFVYNNNNSNSSTSTPNIAASFNEKHTGSSDTKQTSSNAEKTKITEVKSTATEVEVLSSFLASSSLSTTTSSAKTGLLQNRRHSGDPERSDSDASQNLMEKHGSKNHHKVFRKSPPSGSNASSTASRRSRTRRNTTGSVLSPEKEVPSETPPQKQPLQMRPSTSFSVHGAFSVPHVMLPVTTFFFDVCDDATPSLYLGHCSLAGFRRKAFHIPKKCTVQATLFNPQGSVVKIFIVKVDVTDMPPKSKTFVRQRTYCMPENMGIDEAQRSWLKYLIHLRLATDRSGKLYLHTDLRMLFSNKTDVDVLNLAAATKNSNFEGRTTPVKEEYKLLSSTEMPQRPKYSPTK</sequence>
<feature type="region of interest" description="Disordered" evidence="1">
    <location>
        <begin position="245"/>
        <end position="304"/>
    </location>
</feature>
<dbReference type="AlphaFoldDB" id="A0A914C5H1"/>
<evidence type="ECO:0000256" key="1">
    <source>
        <dbReference type="SAM" id="MobiDB-lite"/>
    </source>
</evidence>